<accession>A0A1D8GI71</accession>
<protein>
    <submittedName>
        <fullName evidence="2">Uncharacterized protein</fullName>
    </submittedName>
</protein>
<gene>
    <name evidence="2" type="ORF">Gferi_14110</name>
</gene>
<dbReference type="EMBL" id="CP017269">
    <property type="protein sequence ID" value="AOT70605.1"/>
    <property type="molecule type" value="Genomic_DNA"/>
</dbReference>
<keyword evidence="3" id="KW-1185">Reference proteome</keyword>
<keyword evidence="1" id="KW-1133">Transmembrane helix</keyword>
<evidence type="ECO:0000313" key="2">
    <source>
        <dbReference type="EMBL" id="AOT70605.1"/>
    </source>
</evidence>
<proteinExistence type="predicted"/>
<keyword evidence="1" id="KW-0472">Membrane</keyword>
<evidence type="ECO:0000256" key="1">
    <source>
        <dbReference type="SAM" id="Phobius"/>
    </source>
</evidence>
<name>A0A1D8GI71_9FIRM</name>
<feature type="transmembrane region" description="Helical" evidence="1">
    <location>
        <begin position="49"/>
        <end position="73"/>
    </location>
</feature>
<dbReference type="KEGG" id="gfe:Gferi_14110"/>
<reference evidence="2 3" key="1">
    <citation type="submission" date="2016-09" db="EMBL/GenBank/DDBJ databases">
        <title>Genomic analysis reveals versatility of anaerobic energy metabolism of Geosporobacter ferrireducens IRF9 of phylum Firmicutes.</title>
        <authorList>
            <person name="Kim S.-J."/>
        </authorList>
    </citation>
    <scope>NUCLEOTIDE SEQUENCE [LARGE SCALE GENOMIC DNA]</scope>
    <source>
        <strain evidence="2 3">IRF9</strain>
    </source>
</reference>
<evidence type="ECO:0000313" key="3">
    <source>
        <dbReference type="Proteomes" id="UP000095743"/>
    </source>
</evidence>
<dbReference type="AlphaFoldDB" id="A0A1D8GI71"/>
<sequence length="107" mass="12609">MKTIYILFSGLFNFIFGGLFFFVALSWMMTFMYVAESFGWIIDPTLDEGLFVVFLILSIFLSAIYLPALIFVNKNLWTKLQMKKLNFITFIFIFFILGVLLVLYKRI</sequence>
<keyword evidence="1" id="KW-0812">Transmembrane</keyword>
<feature type="transmembrane region" description="Helical" evidence="1">
    <location>
        <begin position="7"/>
        <end position="29"/>
    </location>
</feature>
<feature type="transmembrane region" description="Helical" evidence="1">
    <location>
        <begin position="85"/>
        <end position="104"/>
    </location>
</feature>
<organism evidence="2 3">
    <name type="scientific">Geosporobacter ferrireducens</name>
    <dbReference type="NCBI Taxonomy" id="1424294"/>
    <lineage>
        <taxon>Bacteria</taxon>
        <taxon>Bacillati</taxon>
        <taxon>Bacillota</taxon>
        <taxon>Clostridia</taxon>
        <taxon>Peptostreptococcales</taxon>
        <taxon>Thermotaleaceae</taxon>
        <taxon>Geosporobacter</taxon>
    </lineage>
</organism>
<dbReference type="Proteomes" id="UP000095743">
    <property type="component" value="Chromosome"/>
</dbReference>